<dbReference type="AlphaFoldDB" id="A0A8T2P700"/>
<feature type="signal peptide" evidence="1">
    <location>
        <begin position="1"/>
        <end position="25"/>
    </location>
</feature>
<name>A0A8T2P700_9TELE</name>
<organism evidence="2 3">
    <name type="scientific">Albula glossodonta</name>
    <name type="common">roundjaw bonefish</name>
    <dbReference type="NCBI Taxonomy" id="121402"/>
    <lineage>
        <taxon>Eukaryota</taxon>
        <taxon>Metazoa</taxon>
        <taxon>Chordata</taxon>
        <taxon>Craniata</taxon>
        <taxon>Vertebrata</taxon>
        <taxon>Euteleostomi</taxon>
        <taxon>Actinopterygii</taxon>
        <taxon>Neopterygii</taxon>
        <taxon>Teleostei</taxon>
        <taxon>Albuliformes</taxon>
        <taxon>Albulidae</taxon>
        <taxon>Albula</taxon>
    </lineage>
</organism>
<evidence type="ECO:0000313" key="3">
    <source>
        <dbReference type="Proteomes" id="UP000824540"/>
    </source>
</evidence>
<dbReference type="Proteomes" id="UP000824540">
    <property type="component" value="Unassembled WGS sequence"/>
</dbReference>
<gene>
    <name evidence="2" type="ORF">JZ751_009929</name>
</gene>
<proteinExistence type="predicted"/>
<sequence>MDAFSLSLTACFISGICHLIQTSLCVILSTPSWPLHDRTCCCIPLFLFEMRNRTKHLPQKRKTNLPGALIFEAGAQEHAGEIAGMGEMQQCKCIFTMEQLCCEHPSPQGQYHRHASFPPCHLPRRIQRQTADCCFDSIHLQTAIYLSVISQHKASLTCCQTKDLILYHVPSTLSGQCHIVGEIQRPSQYC</sequence>
<evidence type="ECO:0000256" key="1">
    <source>
        <dbReference type="SAM" id="SignalP"/>
    </source>
</evidence>
<keyword evidence="1" id="KW-0732">Signal</keyword>
<keyword evidence="3" id="KW-1185">Reference proteome</keyword>
<evidence type="ECO:0000313" key="2">
    <source>
        <dbReference type="EMBL" id="KAG9345382.1"/>
    </source>
</evidence>
<dbReference type="EMBL" id="JAFBMS010000018">
    <property type="protein sequence ID" value="KAG9345382.1"/>
    <property type="molecule type" value="Genomic_DNA"/>
</dbReference>
<accession>A0A8T2P700</accession>
<reference evidence="2" key="1">
    <citation type="thesis" date="2021" institute="BYU ScholarsArchive" country="Provo, UT, USA">
        <title>Applications of and Algorithms for Genome Assembly and Genomic Analyses with an Emphasis on Marine Teleosts.</title>
        <authorList>
            <person name="Pickett B.D."/>
        </authorList>
    </citation>
    <scope>NUCLEOTIDE SEQUENCE</scope>
    <source>
        <strain evidence="2">HI-2016</strain>
    </source>
</reference>
<comment type="caution">
    <text evidence="2">The sequence shown here is derived from an EMBL/GenBank/DDBJ whole genome shotgun (WGS) entry which is preliminary data.</text>
</comment>
<feature type="chain" id="PRO_5035825412" evidence="1">
    <location>
        <begin position="26"/>
        <end position="190"/>
    </location>
</feature>
<protein>
    <submittedName>
        <fullName evidence="2">Uncharacterized protein</fullName>
    </submittedName>
</protein>
<feature type="non-terminal residue" evidence="2">
    <location>
        <position position="1"/>
    </location>
</feature>